<evidence type="ECO:0000256" key="3">
    <source>
        <dbReference type="PROSITE-ProRule" id="PRU00221"/>
    </source>
</evidence>
<dbReference type="SUPFAM" id="SSF50998">
    <property type="entry name" value="Quinoprotein alcohol dehydrogenase-like"/>
    <property type="match status" value="1"/>
</dbReference>
<reference evidence="4 5" key="1">
    <citation type="journal article" date="2020" name="BMC Genomics">
        <title>Intraspecific diversification of the crop wild relative Brassica cretica Lam. using demographic model selection.</title>
        <authorList>
            <person name="Kioukis A."/>
            <person name="Michalopoulou V.A."/>
            <person name="Briers L."/>
            <person name="Pirintsos S."/>
            <person name="Studholme D.J."/>
            <person name="Pavlidis P."/>
            <person name="Sarris P.F."/>
        </authorList>
    </citation>
    <scope>NUCLEOTIDE SEQUENCE [LARGE SCALE GENOMIC DNA]</scope>
    <source>
        <strain evidence="5">cv. PFS-1207/04</strain>
    </source>
</reference>
<proteinExistence type="predicted"/>
<dbReference type="PROSITE" id="PS00678">
    <property type="entry name" value="WD_REPEATS_1"/>
    <property type="match status" value="1"/>
</dbReference>
<accession>A0ABQ7DJZ8</accession>
<feature type="repeat" description="WD" evidence="3">
    <location>
        <begin position="90"/>
        <end position="106"/>
    </location>
</feature>
<gene>
    <name evidence="4" type="ORF">DY000_02032197</name>
</gene>
<keyword evidence="5" id="KW-1185">Reference proteome</keyword>
<name>A0ABQ7DJZ8_BRACR</name>
<dbReference type="EMBL" id="QGKV02000649">
    <property type="protein sequence ID" value="KAF3578302.1"/>
    <property type="molecule type" value="Genomic_DNA"/>
</dbReference>
<protein>
    <recommendedName>
        <fullName evidence="6">Peroxin-7</fullName>
    </recommendedName>
</protein>
<dbReference type="InterPro" id="IPR011047">
    <property type="entry name" value="Quinoprotein_ADH-like_sf"/>
</dbReference>
<feature type="non-terminal residue" evidence="4">
    <location>
        <position position="1"/>
    </location>
</feature>
<keyword evidence="1 3" id="KW-0853">WD repeat</keyword>
<evidence type="ECO:0008006" key="6">
    <source>
        <dbReference type="Google" id="ProtNLM"/>
    </source>
</evidence>
<dbReference type="InterPro" id="IPR019775">
    <property type="entry name" value="WD40_repeat_CS"/>
</dbReference>
<dbReference type="Gene3D" id="2.130.10.10">
    <property type="entry name" value="YVTN repeat-like/Quinoprotein amine dehydrogenase"/>
    <property type="match status" value="1"/>
</dbReference>
<organism evidence="4 5">
    <name type="scientific">Brassica cretica</name>
    <name type="common">Mustard</name>
    <dbReference type="NCBI Taxonomy" id="69181"/>
    <lineage>
        <taxon>Eukaryota</taxon>
        <taxon>Viridiplantae</taxon>
        <taxon>Streptophyta</taxon>
        <taxon>Embryophyta</taxon>
        <taxon>Tracheophyta</taxon>
        <taxon>Spermatophyta</taxon>
        <taxon>Magnoliopsida</taxon>
        <taxon>eudicotyledons</taxon>
        <taxon>Gunneridae</taxon>
        <taxon>Pentapetalae</taxon>
        <taxon>rosids</taxon>
        <taxon>malvids</taxon>
        <taxon>Brassicales</taxon>
        <taxon>Brassicaceae</taxon>
        <taxon>Brassiceae</taxon>
        <taxon>Brassica</taxon>
    </lineage>
</organism>
<dbReference type="InterPro" id="IPR001680">
    <property type="entry name" value="WD40_rpt"/>
</dbReference>
<evidence type="ECO:0000256" key="1">
    <source>
        <dbReference type="ARBA" id="ARBA00022574"/>
    </source>
</evidence>
<evidence type="ECO:0000313" key="4">
    <source>
        <dbReference type="EMBL" id="KAF3578302.1"/>
    </source>
</evidence>
<dbReference type="Proteomes" id="UP000266723">
    <property type="component" value="Unassembled WGS sequence"/>
</dbReference>
<dbReference type="Pfam" id="PF00400">
    <property type="entry name" value="WD40"/>
    <property type="match status" value="2"/>
</dbReference>
<dbReference type="InterPro" id="IPR015943">
    <property type="entry name" value="WD40/YVTN_repeat-like_dom_sf"/>
</dbReference>
<evidence type="ECO:0000256" key="2">
    <source>
        <dbReference type="ARBA" id="ARBA00022737"/>
    </source>
</evidence>
<keyword evidence="2" id="KW-0677">Repeat</keyword>
<evidence type="ECO:0000313" key="5">
    <source>
        <dbReference type="Proteomes" id="UP000266723"/>
    </source>
</evidence>
<sequence length="170" mass="18989">FFTNLSLLGSGRSQKGEFVGGYSPAHFEGLSVNHFNVISVYFCCFLWILSEERISQWNGPVSPTMLLLGPDFELRSAYYVAKWTSKGLPLIVSGSDDGTAKLWDMRALSPDGSYLLTNAMDCKLCVWVMGYVSLWKCVWSPDGSKMVHAWVMYKLPGHNVSVSEFVVVIN</sequence>
<comment type="caution">
    <text evidence="4">The sequence shown here is derived from an EMBL/GenBank/DDBJ whole genome shotgun (WGS) entry which is preliminary data.</text>
</comment>
<dbReference type="PROSITE" id="PS50082">
    <property type="entry name" value="WD_REPEATS_2"/>
    <property type="match status" value="1"/>
</dbReference>